<dbReference type="Proteomes" id="UP000005104">
    <property type="component" value="Chromosome"/>
</dbReference>
<dbReference type="NCBIfam" id="NF038402">
    <property type="entry name" value="TroA_like"/>
    <property type="match status" value="1"/>
</dbReference>
<dbReference type="HOGENOM" id="CLU_038034_2_8_9"/>
<feature type="domain" description="Fe/B12 periplasmic-binding" evidence="2">
    <location>
        <begin position="6"/>
        <end position="270"/>
    </location>
</feature>
<sequence length="270" mass="30868">MKFTQKIISLIPSVTEILYYLGLEAKVVGITENCNYPEETKFKCKVGTFGHPRLSAILGLEPDIVLADGALHKKLIEDLQRNKIIVIEATPINVNDIFILMSKLGSLSHTELTVQPLINRLRERVDRLIRKSVVRRPRVFRLMSTDPLVTPGLQSFQYDALLLAGAQLMDFRANDPYVKVSWDQVRRFDPEVILFCGVEQGQSLPLKCKGCIAKNPICHRTVEDILDLEWEHITAFRENRIYPVSCDTICRPGPRLIDGVEKLHNLFYRK</sequence>
<keyword evidence="1" id="KW-0732">Signal</keyword>
<dbReference type="OrthoDB" id="9816357at2"/>
<proteinExistence type="predicted"/>
<name>H5XTC7_9FIRM</name>
<dbReference type="RefSeq" id="WP_007780703.1">
    <property type="nucleotide sequence ID" value="NZ_CM001441.1"/>
</dbReference>
<dbReference type="InterPro" id="IPR002491">
    <property type="entry name" value="ABC_transptr_periplasmic_BD"/>
</dbReference>
<dbReference type="STRING" id="768710.DesyoDRAFT_1218"/>
<dbReference type="EMBL" id="CM001441">
    <property type="protein sequence ID" value="EHQ88386.1"/>
    <property type="molecule type" value="Genomic_DNA"/>
</dbReference>
<accession>H5XTC7</accession>
<dbReference type="PANTHER" id="PTHR42860:SF1">
    <property type="entry name" value="VITAMIN B12-BINDING PROTEIN"/>
    <property type="match status" value="1"/>
</dbReference>
<dbReference type="SUPFAM" id="SSF53807">
    <property type="entry name" value="Helical backbone' metal receptor"/>
    <property type="match status" value="1"/>
</dbReference>
<reference evidence="3 4" key="1">
    <citation type="submission" date="2011-11" db="EMBL/GenBank/DDBJ databases">
        <title>The Noncontiguous Finished genome of Desulfosporosinus youngiae DSM 17734.</title>
        <authorList>
            <consortium name="US DOE Joint Genome Institute (JGI-PGF)"/>
            <person name="Lucas S."/>
            <person name="Han J."/>
            <person name="Lapidus A."/>
            <person name="Cheng J.-F."/>
            <person name="Goodwin L."/>
            <person name="Pitluck S."/>
            <person name="Peters L."/>
            <person name="Ovchinnikova G."/>
            <person name="Lu M."/>
            <person name="Land M.L."/>
            <person name="Hauser L."/>
            <person name="Pester M."/>
            <person name="Spring S."/>
            <person name="Ollivier B."/>
            <person name="Rattei T."/>
            <person name="Klenk H.-P."/>
            <person name="Wagner M."/>
            <person name="Loy A."/>
            <person name="Woyke T.J."/>
        </authorList>
    </citation>
    <scope>NUCLEOTIDE SEQUENCE [LARGE SCALE GENOMIC DNA]</scope>
    <source>
        <strain evidence="3 4">DSM 17734</strain>
    </source>
</reference>
<dbReference type="eggNOG" id="COG0614">
    <property type="taxonomic scope" value="Bacteria"/>
</dbReference>
<protein>
    <submittedName>
        <fullName evidence="3">ABC-type Fe3+-hydroxamate transport system, periplasmic component</fullName>
    </submittedName>
</protein>
<dbReference type="InterPro" id="IPR051030">
    <property type="entry name" value="Vitamin_B12-ABC_binding"/>
</dbReference>
<dbReference type="AlphaFoldDB" id="H5XTC7"/>
<evidence type="ECO:0000313" key="4">
    <source>
        <dbReference type="Proteomes" id="UP000005104"/>
    </source>
</evidence>
<dbReference type="PROSITE" id="PS50983">
    <property type="entry name" value="FE_B12_PBP"/>
    <property type="match status" value="1"/>
</dbReference>
<evidence type="ECO:0000259" key="2">
    <source>
        <dbReference type="PROSITE" id="PS50983"/>
    </source>
</evidence>
<dbReference type="Pfam" id="PF01497">
    <property type="entry name" value="Peripla_BP_2"/>
    <property type="match status" value="1"/>
</dbReference>
<dbReference type="InterPro" id="IPR054828">
    <property type="entry name" value="Vit_B12_bind_prot"/>
</dbReference>
<organism evidence="3 4">
    <name type="scientific">Desulfosporosinus youngiae DSM 17734</name>
    <dbReference type="NCBI Taxonomy" id="768710"/>
    <lineage>
        <taxon>Bacteria</taxon>
        <taxon>Bacillati</taxon>
        <taxon>Bacillota</taxon>
        <taxon>Clostridia</taxon>
        <taxon>Eubacteriales</taxon>
        <taxon>Desulfitobacteriaceae</taxon>
        <taxon>Desulfosporosinus</taxon>
    </lineage>
</organism>
<evidence type="ECO:0000313" key="3">
    <source>
        <dbReference type="EMBL" id="EHQ88386.1"/>
    </source>
</evidence>
<dbReference type="Gene3D" id="3.40.50.1980">
    <property type="entry name" value="Nitrogenase molybdenum iron protein domain"/>
    <property type="match status" value="2"/>
</dbReference>
<gene>
    <name evidence="3" type="ORF">DesyoDRAFT_1218</name>
</gene>
<keyword evidence="4" id="KW-1185">Reference proteome</keyword>
<dbReference type="PANTHER" id="PTHR42860">
    <property type="entry name" value="VITAMIN B12-BINDING PROTEIN"/>
    <property type="match status" value="1"/>
</dbReference>
<evidence type="ECO:0000256" key="1">
    <source>
        <dbReference type="ARBA" id="ARBA00022729"/>
    </source>
</evidence>